<reference evidence="2 3" key="1">
    <citation type="submission" date="2023-02" db="EMBL/GenBank/DDBJ databases">
        <title>Evolution of Hrp T3SS in non-pathogenic Pseudomonas fluorescens.</title>
        <authorList>
            <person name="Liao K."/>
            <person name="Wei H."/>
            <person name="Gu Y."/>
        </authorList>
    </citation>
    <scope>NUCLEOTIDE SEQUENCE [LARGE SCALE GENOMIC DNA]</scope>
    <source>
        <strain evidence="2 3">FP205</strain>
    </source>
</reference>
<feature type="region of interest" description="Disordered" evidence="1">
    <location>
        <begin position="1"/>
        <end position="39"/>
    </location>
</feature>
<evidence type="ECO:0000313" key="2">
    <source>
        <dbReference type="EMBL" id="WLH14849.1"/>
    </source>
</evidence>
<evidence type="ECO:0000313" key="3">
    <source>
        <dbReference type="Proteomes" id="UP001230339"/>
    </source>
</evidence>
<evidence type="ECO:0000256" key="1">
    <source>
        <dbReference type="SAM" id="MobiDB-lite"/>
    </source>
</evidence>
<feature type="compositionally biased region" description="Basic and acidic residues" evidence="1">
    <location>
        <begin position="30"/>
        <end position="39"/>
    </location>
</feature>
<dbReference type="RefSeq" id="WP_305389561.1">
    <property type="nucleotide sequence ID" value="NZ_CP117426.1"/>
</dbReference>
<keyword evidence="3" id="KW-1185">Reference proteome</keyword>
<protein>
    <submittedName>
        <fullName evidence="2">Uncharacterized protein</fullName>
    </submittedName>
</protein>
<sequence length="59" mass="6559">MGNVKVSNERPVSGKPMTSRMLHLGNSGTVEERPREKSEDLGEWAFITAETVTVRASER</sequence>
<accession>A0ABY9GGX3</accession>
<dbReference type="Proteomes" id="UP001230339">
    <property type="component" value="Chromosome"/>
</dbReference>
<dbReference type="EMBL" id="CP117449">
    <property type="protein sequence ID" value="WLH14849.1"/>
    <property type="molecule type" value="Genomic_DNA"/>
</dbReference>
<proteinExistence type="predicted"/>
<name>A0ABY9GGX3_9PSED</name>
<organism evidence="2 3">
    <name type="scientific">Pseudomonas hefeiensis</name>
    <dbReference type="NCBI Taxonomy" id="2738125"/>
    <lineage>
        <taxon>Bacteria</taxon>
        <taxon>Pseudomonadati</taxon>
        <taxon>Pseudomonadota</taxon>
        <taxon>Gammaproteobacteria</taxon>
        <taxon>Pseudomonadales</taxon>
        <taxon>Pseudomonadaceae</taxon>
        <taxon>Pseudomonas</taxon>
    </lineage>
</organism>
<gene>
    <name evidence="2" type="ORF">PSH57_11375</name>
</gene>